<feature type="transmembrane region" description="Helical" evidence="2">
    <location>
        <begin position="20"/>
        <end position="38"/>
    </location>
</feature>
<evidence type="ECO:0000313" key="7">
    <source>
        <dbReference type="WBParaSite" id="Pan_g4054.t1"/>
    </source>
</evidence>
<dbReference type="Gene3D" id="3.40.630.10">
    <property type="entry name" value="Zn peptidases"/>
    <property type="match status" value="1"/>
</dbReference>
<dbReference type="PANTHER" id="PTHR10404">
    <property type="entry name" value="N-ACETYLATED-ALPHA-LINKED ACIDIC DIPEPTIDASE"/>
    <property type="match status" value="1"/>
</dbReference>
<dbReference type="InterPro" id="IPR036757">
    <property type="entry name" value="TFR-like_dimer_dom_sf"/>
</dbReference>
<dbReference type="Gene3D" id="3.50.30.30">
    <property type="match status" value="1"/>
</dbReference>
<evidence type="ECO:0000259" key="4">
    <source>
        <dbReference type="Pfam" id="PF04253"/>
    </source>
</evidence>
<keyword evidence="6" id="KW-1185">Reference proteome</keyword>
<dbReference type="GO" id="GO:0004180">
    <property type="term" value="F:carboxypeptidase activity"/>
    <property type="evidence" value="ECO:0007669"/>
    <property type="project" value="TreeGrafter"/>
</dbReference>
<feature type="domain" description="Peptidase M28" evidence="5">
    <location>
        <begin position="363"/>
        <end position="562"/>
    </location>
</feature>
<dbReference type="InterPro" id="IPR007484">
    <property type="entry name" value="Peptidase_M28"/>
</dbReference>
<dbReference type="Pfam" id="PF04253">
    <property type="entry name" value="TFR_dimer"/>
    <property type="match status" value="1"/>
</dbReference>
<dbReference type="InterPro" id="IPR046450">
    <property type="entry name" value="PA_dom_sf"/>
</dbReference>
<dbReference type="Gene3D" id="1.20.930.40">
    <property type="entry name" value="Transferrin receptor-like, dimerisation domain"/>
    <property type="match status" value="1"/>
</dbReference>
<reference evidence="6" key="1">
    <citation type="journal article" date="2013" name="Genetics">
        <title>The draft genome and transcriptome of Panagrellus redivivus are shaped by the harsh demands of a free-living lifestyle.</title>
        <authorList>
            <person name="Srinivasan J."/>
            <person name="Dillman A.R."/>
            <person name="Macchietto M.G."/>
            <person name="Heikkinen L."/>
            <person name="Lakso M."/>
            <person name="Fracchia K.M."/>
            <person name="Antoshechkin I."/>
            <person name="Mortazavi A."/>
            <person name="Wong G."/>
            <person name="Sternberg P.W."/>
        </authorList>
    </citation>
    <scope>NUCLEOTIDE SEQUENCE [LARGE SCALE GENOMIC DNA]</scope>
    <source>
        <strain evidence="6">MT8872</strain>
    </source>
</reference>
<feature type="domain" description="Transferrin receptor-like dimerisation" evidence="4">
    <location>
        <begin position="641"/>
        <end position="745"/>
    </location>
</feature>
<evidence type="ECO:0000256" key="2">
    <source>
        <dbReference type="SAM" id="Phobius"/>
    </source>
</evidence>
<reference evidence="7" key="2">
    <citation type="submission" date="2020-10" db="UniProtKB">
        <authorList>
            <consortium name="WormBaseParasite"/>
        </authorList>
    </citation>
    <scope>IDENTIFICATION</scope>
</reference>
<dbReference type="Pfam" id="PF04389">
    <property type="entry name" value="Peptidase_M28"/>
    <property type="match status" value="1"/>
</dbReference>
<dbReference type="InterPro" id="IPR007365">
    <property type="entry name" value="TFR-like_dimer_dom"/>
</dbReference>
<keyword evidence="2" id="KW-0472">Membrane</keyword>
<accession>A0A7E4VW25</accession>
<evidence type="ECO:0000259" key="3">
    <source>
        <dbReference type="Pfam" id="PF02225"/>
    </source>
</evidence>
<dbReference type="AlphaFoldDB" id="A0A7E4VW25"/>
<keyword evidence="2" id="KW-0812">Transmembrane</keyword>
<dbReference type="InterPro" id="IPR003137">
    <property type="entry name" value="PA_domain"/>
</dbReference>
<dbReference type="CDD" id="cd02121">
    <property type="entry name" value="PA_GCPII_like"/>
    <property type="match status" value="1"/>
</dbReference>
<dbReference type="PANTHER" id="PTHR10404:SF77">
    <property type="entry name" value="GLUTAMATE CARBOXYPEPTIDASE 2 HOMOLOG"/>
    <property type="match status" value="1"/>
</dbReference>
<dbReference type="Pfam" id="PF02225">
    <property type="entry name" value="PA"/>
    <property type="match status" value="1"/>
</dbReference>
<dbReference type="SUPFAM" id="SSF52025">
    <property type="entry name" value="PA domain"/>
    <property type="match status" value="1"/>
</dbReference>
<evidence type="ECO:0000313" key="6">
    <source>
        <dbReference type="Proteomes" id="UP000492821"/>
    </source>
</evidence>
<feature type="domain" description="PA" evidence="3">
    <location>
        <begin position="176"/>
        <end position="264"/>
    </location>
</feature>
<keyword evidence="2" id="KW-1133">Transmembrane helix</keyword>
<dbReference type="SUPFAM" id="SSF47672">
    <property type="entry name" value="Transferrin receptor-like dimerisation domain"/>
    <property type="match status" value="1"/>
</dbReference>
<dbReference type="InterPro" id="IPR039373">
    <property type="entry name" value="Peptidase_M28B"/>
</dbReference>
<dbReference type="Proteomes" id="UP000492821">
    <property type="component" value="Unassembled WGS sequence"/>
</dbReference>
<name>A0A7E4VW25_PANRE</name>
<dbReference type="WBParaSite" id="Pan_g4054.t1">
    <property type="protein sequence ID" value="Pan_g4054.t1"/>
    <property type="gene ID" value="Pan_g4054"/>
</dbReference>
<evidence type="ECO:0000256" key="1">
    <source>
        <dbReference type="ARBA" id="ARBA00005634"/>
    </source>
</evidence>
<dbReference type="SUPFAM" id="SSF53187">
    <property type="entry name" value="Zn-dependent exopeptidases"/>
    <property type="match status" value="1"/>
</dbReference>
<dbReference type="FunFam" id="3.50.30.30:FF:000033">
    <property type="entry name" value="Glutamate carboxypeptidase 2 homolog"/>
    <property type="match status" value="1"/>
</dbReference>
<evidence type="ECO:0000259" key="5">
    <source>
        <dbReference type="Pfam" id="PF04389"/>
    </source>
</evidence>
<comment type="similarity">
    <text evidence="1">Belongs to the peptidase M28 family. M28B subfamily.</text>
</comment>
<dbReference type="FunFam" id="3.40.630.10:FF:000101">
    <property type="entry name" value="N-acetylated alpha-linked acidic dipeptidase like 1"/>
    <property type="match status" value="1"/>
</dbReference>
<proteinExistence type="inferred from homology"/>
<sequence length="772" mass="85724">MLPKDKDPTANLCSSNMTTALALLGFAFVAIVCISFAGKYHNNHVSVPPKLKTFDEIRLSIGDHLIKSVNGTKIRQNLRAITPEPHVAGTAANARVADTISRIWKANGLENVHFVEYDVLLSYPDYDAPNHVSVIDRAGKTVFKSNGTSPVIIPSEQSAPGAGVQWVAYAAAGTVQGEPVYAHYGRQQDFERLEKLGISVKGRVAIIRYGFCFRGDKVAFAQKAGAIAVVLFSDPAEVAKNGTDFSQLYPNSEWLPSGGVQRGSVMNGDGDPLTPLVPSKADVYPTRTIDEAYAQHVLPKIPVLPISYGDAYEVISRLNGRPVPLDWQGGLNFTYRLGPGFKDAGTSIKVEVRSTLKKRHIRNVVGYIKGAVEPDQYVILGNHYDAWVYGAMDPNSGTATLAEVGRALVQTMKDTHWRPARTIMFCNWDAEEFGLVGSTEFLEEFEKQLTDRAVVYLNVDTIHSNLSFEANTIPSLFQVVVDTAKRIPNPMKSEIKRARKTVYDTWVRAFPGNKTPSYPDFPDMPVPGGGSDQSGFLNFLGIPVVDFLYRNTSWSEYPLYHSMYETPFVSEHIFDTNDFAVHKAVGQFWAELARKFADQPIIPINISILADQLLNNYVHDLKVAIEPLKHRYPEAEDARVQLSHLIKHCQHFVHRARQVESEITALKQRNHDFLNPDQRISQLSRRLMKVERCFINPRGQPGSPTKRHLLYSTSDKDCYSSTVMSSVYDSVYDLVNAKTTKDKVAAGRDLASAISLVQLGVQCAVKTFDAAI</sequence>
<protein>
    <submittedName>
        <fullName evidence="7">Peptidase_M28 domain-containing protein</fullName>
    </submittedName>
</protein>
<organism evidence="6 7">
    <name type="scientific">Panagrellus redivivus</name>
    <name type="common">Microworm</name>
    <dbReference type="NCBI Taxonomy" id="6233"/>
    <lineage>
        <taxon>Eukaryota</taxon>
        <taxon>Metazoa</taxon>
        <taxon>Ecdysozoa</taxon>
        <taxon>Nematoda</taxon>
        <taxon>Chromadorea</taxon>
        <taxon>Rhabditida</taxon>
        <taxon>Tylenchina</taxon>
        <taxon>Panagrolaimomorpha</taxon>
        <taxon>Panagrolaimoidea</taxon>
        <taxon>Panagrolaimidae</taxon>
        <taxon>Panagrellus</taxon>
    </lineage>
</organism>